<dbReference type="Pfam" id="PF01381">
    <property type="entry name" value="HTH_3"/>
    <property type="match status" value="1"/>
</dbReference>
<dbReference type="SUPFAM" id="SSF47413">
    <property type="entry name" value="lambda repressor-like DNA-binding domains"/>
    <property type="match status" value="1"/>
</dbReference>
<dbReference type="CDD" id="cd00093">
    <property type="entry name" value="HTH_XRE"/>
    <property type="match status" value="1"/>
</dbReference>
<dbReference type="Proteomes" id="UP000282060">
    <property type="component" value="Unassembled WGS sequence"/>
</dbReference>
<reference evidence="3 4" key="1">
    <citation type="submission" date="2018-12" db="EMBL/GenBank/DDBJ databases">
        <authorList>
            <person name="Yu L."/>
        </authorList>
    </citation>
    <scope>NUCLEOTIDE SEQUENCE [LARGE SCALE GENOMIC DNA]</scope>
    <source>
        <strain evidence="3 4">HAW-EB5</strain>
    </source>
</reference>
<protein>
    <submittedName>
        <fullName evidence="3">XRE family transcriptional regulator</fullName>
    </submittedName>
</protein>
<feature type="domain" description="HTH cro/C1-type" evidence="2">
    <location>
        <begin position="9"/>
        <end position="63"/>
    </location>
</feature>
<dbReference type="EMBL" id="RXNV01000006">
    <property type="protein sequence ID" value="RTR31163.1"/>
    <property type="molecule type" value="Genomic_DNA"/>
</dbReference>
<dbReference type="AlphaFoldDB" id="A0A3S0LB38"/>
<evidence type="ECO:0000259" key="2">
    <source>
        <dbReference type="PROSITE" id="PS50943"/>
    </source>
</evidence>
<dbReference type="InterPro" id="IPR010982">
    <property type="entry name" value="Lambda_DNA-bd_dom_sf"/>
</dbReference>
<evidence type="ECO:0000256" key="1">
    <source>
        <dbReference type="ARBA" id="ARBA00023125"/>
    </source>
</evidence>
<comment type="caution">
    <text evidence="3">The sequence shown here is derived from an EMBL/GenBank/DDBJ whole genome shotgun (WGS) entry which is preliminary data.</text>
</comment>
<gene>
    <name evidence="3" type="ORF">EKG39_13925</name>
</gene>
<accession>A0A3S0LB38</accession>
<dbReference type="CDD" id="cd02209">
    <property type="entry name" value="cupin_XRE_C"/>
    <property type="match status" value="1"/>
</dbReference>
<name>A0A3S0LB38_9GAMM</name>
<organism evidence="3 4">
    <name type="scientific">Shewanella atlantica</name>
    <dbReference type="NCBI Taxonomy" id="271099"/>
    <lineage>
        <taxon>Bacteria</taxon>
        <taxon>Pseudomonadati</taxon>
        <taxon>Pseudomonadota</taxon>
        <taxon>Gammaproteobacteria</taxon>
        <taxon>Alteromonadales</taxon>
        <taxon>Shewanellaceae</taxon>
        <taxon>Shewanella</taxon>
    </lineage>
</organism>
<dbReference type="InterPro" id="IPR013096">
    <property type="entry name" value="Cupin_2"/>
</dbReference>
<evidence type="ECO:0000313" key="3">
    <source>
        <dbReference type="EMBL" id="RTR31163.1"/>
    </source>
</evidence>
<sequence length="181" mass="19859">MANPINEGIKRLRAQHKLTQIELAEMAGIPRATLANMEGANSNPSISVVMKVAQALGVTVDDLITRRQSVHVTKVERKDMPVSHQHDGKFISTRTSPISTQNLQINDVIMMPGCNTKGVPHPEGSHELFLCLEGTATLEVQGEMFEIEAGNLTYFKGHLPHQYGNASLKPVHAVVVVFMQK</sequence>
<dbReference type="Pfam" id="PF07883">
    <property type="entry name" value="Cupin_2"/>
    <property type="match status" value="1"/>
</dbReference>
<dbReference type="Gene3D" id="1.10.260.40">
    <property type="entry name" value="lambda repressor-like DNA-binding domains"/>
    <property type="match status" value="1"/>
</dbReference>
<dbReference type="GO" id="GO:0003677">
    <property type="term" value="F:DNA binding"/>
    <property type="evidence" value="ECO:0007669"/>
    <property type="project" value="UniProtKB-KW"/>
</dbReference>
<dbReference type="Gene3D" id="2.60.120.10">
    <property type="entry name" value="Jelly Rolls"/>
    <property type="match status" value="1"/>
</dbReference>
<dbReference type="InterPro" id="IPR050807">
    <property type="entry name" value="TransReg_Diox_bact_type"/>
</dbReference>
<dbReference type="InterPro" id="IPR011051">
    <property type="entry name" value="RmlC_Cupin_sf"/>
</dbReference>
<dbReference type="PANTHER" id="PTHR46797:SF1">
    <property type="entry name" value="METHYLPHOSPHONATE SYNTHASE"/>
    <property type="match status" value="1"/>
</dbReference>
<dbReference type="RefSeq" id="WP_012140981.1">
    <property type="nucleotide sequence ID" value="NZ_RXNV01000006.1"/>
</dbReference>
<dbReference type="SUPFAM" id="SSF51182">
    <property type="entry name" value="RmlC-like cupins"/>
    <property type="match status" value="1"/>
</dbReference>
<proteinExistence type="predicted"/>
<dbReference type="InterPro" id="IPR014710">
    <property type="entry name" value="RmlC-like_jellyroll"/>
</dbReference>
<keyword evidence="1" id="KW-0238">DNA-binding</keyword>
<dbReference type="PROSITE" id="PS50943">
    <property type="entry name" value="HTH_CROC1"/>
    <property type="match status" value="1"/>
</dbReference>
<dbReference type="SMART" id="SM00530">
    <property type="entry name" value="HTH_XRE"/>
    <property type="match status" value="1"/>
</dbReference>
<dbReference type="PANTHER" id="PTHR46797">
    <property type="entry name" value="HTH-TYPE TRANSCRIPTIONAL REGULATOR"/>
    <property type="match status" value="1"/>
</dbReference>
<dbReference type="GO" id="GO:0003700">
    <property type="term" value="F:DNA-binding transcription factor activity"/>
    <property type="evidence" value="ECO:0007669"/>
    <property type="project" value="TreeGrafter"/>
</dbReference>
<dbReference type="OrthoDB" id="3034420at2"/>
<dbReference type="GO" id="GO:0005829">
    <property type="term" value="C:cytosol"/>
    <property type="evidence" value="ECO:0007669"/>
    <property type="project" value="TreeGrafter"/>
</dbReference>
<dbReference type="InterPro" id="IPR001387">
    <property type="entry name" value="Cro/C1-type_HTH"/>
</dbReference>
<evidence type="ECO:0000313" key="4">
    <source>
        <dbReference type="Proteomes" id="UP000282060"/>
    </source>
</evidence>
<keyword evidence="4" id="KW-1185">Reference proteome</keyword>